<dbReference type="AlphaFoldDB" id="A0A815WPL7"/>
<proteinExistence type="predicted"/>
<dbReference type="Proteomes" id="UP000663854">
    <property type="component" value="Unassembled WGS sequence"/>
</dbReference>
<comment type="caution">
    <text evidence="1">The sequence shown here is derived from an EMBL/GenBank/DDBJ whole genome shotgun (WGS) entry which is preliminary data.</text>
</comment>
<dbReference type="Proteomes" id="UP000663870">
    <property type="component" value="Unassembled WGS sequence"/>
</dbReference>
<feature type="non-terminal residue" evidence="1">
    <location>
        <position position="1"/>
    </location>
</feature>
<sequence>KGKSIDLIEQLSNEIFYYLLCQDIYKAFSNLNNRFKNLLSNSSYLL</sequence>
<reference evidence="1" key="1">
    <citation type="submission" date="2021-02" db="EMBL/GenBank/DDBJ databases">
        <authorList>
            <person name="Nowell W R."/>
        </authorList>
    </citation>
    <scope>NUCLEOTIDE SEQUENCE</scope>
</reference>
<accession>A0A815WPL7</accession>
<evidence type="ECO:0000313" key="4">
    <source>
        <dbReference type="Proteomes" id="UP000663870"/>
    </source>
</evidence>
<evidence type="ECO:0000313" key="2">
    <source>
        <dbReference type="EMBL" id="CAF1672385.1"/>
    </source>
</evidence>
<dbReference type="EMBL" id="CAJNOH010013742">
    <property type="protein sequence ID" value="CAF1548673.1"/>
    <property type="molecule type" value="Genomic_DNA"/>
</dbReference>
<keyword evidence="4" id="KW-1185">Reference proteome</keyword>
<dbReference type="EMBL" id="CAJNOL010015639">
    <property type="protein sequence ID" value="CAF1672385.1"/>
    <property type="molecule type" value="Genomic_DNA"/>
</dbReference>
<name>A0A815WPL7_9BILA</name>
<organism evidence="1 3">
    <name type="scientific">Rotaria sordida</name>
    <dbReference type="NCBI Taxonomy" id="392033"/>
    <lineage>
        <taxon>Eukaryota</taxon>
        <taxon>Metazoa</taxon>
        <taxon>Spiralia</taxon>
        <taxon>Gnathifera</taxon>
        <taxon>Rotifera</taxon>
        <taxon>Eurotatoria</taxon>
        <taxon>Bdelloidea</taxon>
        <taxon>Philodinida</taxon>
        <taxon>Philodinidae</taxon>
        <taxon>Rotaria</taxon>
    </lineage>
</organism>
<evidence type="ECO:0000313" key="1">
    <source>
        <dbReference type="EMBL" id="CAF1548673.1"/>
    </source>
</evidence>
<protein>
    <submittedName>
        <fullName evidence="1">Uncharacterized protein</fullName>
    </submittedName>
</protein>
<evidence type="ECO:0000313" key="3">
    <source>
        <dbReference type="Proteomes" id="UP000663854"/>
    </source>
</evidence>
<gene>
    <name evidence="2" type="ORF">JXQ802_LOCUS57800</name>
    <name evidence="1" type="ORF">PYM288_LOCUS41196</name>
</gene>